<dbReference type="InterPro" id="IPR035235">
    <property type="entry name" value="DUF5343"/>
</dbReference>
<dbReference type="EMBL" id="CP033219">
    <property type="protein sequence ID" value="AZV77696.1"/>
    <property type="molecule type" value="Genomic_DNA"/>
</dbReference>
<keyword evidence="2" id="KW-1185">Reference proteome</keyword>
<evidence type="ECO:0000313" key="1">
    <source>
        <dbReference type="EMBL" id="AZV77696.1"/>
    </source>
</evidence>
<dbReference type="AlphaFoldDB" id="A0A3T0N112"/>
<dbReference type="Proteomes" id="UP000283063">
    <property type="component" value="Chromosome"/>
</dbReference>
<reference evidence="1 2" key="1">
    <citation type="submission" date="2018-10" db="EMBL/GenBank/DDBJ databases">
        <title>Parasedimentitalea marina sp. nov., a psychrophilic bacterium isolated from deep seawater of the New Britain Trench.</title>
        <authorList>
            <person name="Cao J."/>
        </authorList>
    </citation>
    <scope>NUCLEOTIDE SEQUENCE [LARGE SCALE GENOMIC DNA]</scope>
    <source>
        <strain evidence="1 2">W43</strain>
    </source>
</reference>
<dbReference type="KEGG" id="sedi:EBB79_07195"/>
<evidence type="ECO:0008006" key="3">
    <source>
        <dbReference type="Google" id="ProtNLM"/>
    </source>
</evidence>
<accession>A0A3T0N112</accession>
<gene>
    <name evidence="1" type="ORF">EBB79_07195</name>
</gene>
<protein>
    <recommendedName>
        <fullName evidence="3">DUF5343 domain-containing protein</fullName>
    </recommendedName>
</protein>
<name>A0A3T0N112_9RHOB</name>
<evidence type="ECO:0000313" key="2">
    <source>
        <dbReference type="Proteomes" id="UP000283063"/>
    </source>
</evidence>
<organism evidence="1 2">
    <name type="scientific">Parasedimentitalea marina</name>
    <dbReference type="NCBI Taxonomy" id="2483033"/>
    <lineage>
        <taxon>Bacteria</taxon>
        <taxon>Pseudomonadati</taxon>
        <taxon>Pseudomonadota</taxon>
        <taxon>Alphaproteobacteria</taxon>
        <taxon>Rhodobacterales</taxon>
        <taxon>Paracoccaceae</taxon>
        <taxon>Parasedimentitalea</taxon>
    </lineage>
</organism>
<proteinExistence type="predicted"/>
<dbReference type="Pfam" id="PF17278">
    <property type="entry name" value="DUF5343"/>
    <property type="match status" value="1"/>
</dbReference>
<sequence length="216" mass="23311">MASLPYVTAAGNIAKAFESIRTAAIPPKVSQDFVKNVLKVPGGSGDQMTTYLKKIGFTGADGSPTDRYRRFRNPGSSGAVVAESIRDAYQPLYMRNEYLHTLPEAELTNLVMEETGNAHDSTPVKSVVNCIKALKEHADFNGAHTSSSVDKAEYRPPEQPIVAPVQEQAAPNNQNGGIGLNLGYTINLNLPATTDQEVFNAIFRSLKQNLLSSDDG</sequence>